<dbReference type="OrthoDB" id="1738325at2759"/>
<comment type="caution">
    <text evidence="6">The sequence shown here is derived from an EMBL/GenBank/DDBJ whole genome shotgun (WGS) entry which is preliminary data.</text>
</comment>
<evidence type="ECO:0000259" key="5">
    <source>
        <dbReference type="PROSITE" id="PS50832"/>
    </source>
</evidence>
<dbReference type="Pfam" id="PF01176">
    <property type="entry name" value="eIF-1a"/>
    <property type="match status" value="1"/>
</dbReference>
<feature type="region of interest" description="Disordered" evidence="4">
    <location>
        <begin position="116"/>
        <end position="168"/>
    </location>
</feature>
<dbReference type="AlphaFoldDB" id="A0A196SLW6"/>
<evidence type="ECO:0000313" key="6">
    <source>
        <dbReference type="EMBL" id="OAO18048.1"/>
    </source>
</evidence>
<dbReference type="InterPro" id="IPR012340">
    <property type="entry name" value="NA-bd_OB-fold"/>
</dbReference>
<feature type="domain" description="S1-like" evidence="5">
    <location>
        <begin position="4"/>
        <end position="88"/>
    </location>
</feature>
<dbReference type="GO" id="GO:0003743">
    <property type="term" value="F:translation initiation factor activity"/>
    <property type="evidence" value="ECO:0007669"/>
    <property type="project" value="UniProtKB-UniRule"/>
</dbReference>
<dbReference type="STRING" id="478820.A0A196SLW6"/>
<keyword evidence="3" id="KW-0648">Protein biosynthesis</keyword>
<organism evidence="6 7">
    <name type="scientific">Blastocystis sp. subtype 1 (strain ATCC 50177 / NandII)</name>
    <dbReference type="NCBI Taxonomy" id="478820"/>
    <lineage>
        <taxon>Eukaryota</taxon>
        <taxon>Sar</taxon>
        <taxon>Stramenopiles</taxon>
        <taxon>Bigyra</taxon>
        <taxon>Opalozoa</taxon>
        <taxon>Opalinata</taxon>
        <taxon>Blastocystidae</taxon>
        <taxon>Blastocystis</taxon>
    </lineage>
</organism>
<dbReference type="GO" id="GO:0003723">
    <property type="term" value="F:RNA binding"/>
    <property type="evidence" value="ECO:0007669"/>
    <property type="project" value="UniProtKB-KW"/>
</dbReference>
<dbReference type="PROSITE" id="PS50832">
    <property type="entry name" value="S1_IF1_TYPE"/>
    <property type="match status" value="1"/>
</dbReference>
<name>A0A196SLW6_BLAHN</name>
<sequence>MSFQKRKTSYRKGVTSTTLDEYPVPKENEILARISNPRGGNVFEVELPDGQKVLAILPTKFNKLIWMKRGDYVIVTKSEGQFTTSSGKQNGVESMIQHILLKDQVNHIKKEGLWPKEWTQSAAAEEETEKAVKKEEEQSDDSDSSDSSFSLEGNPNRRRFYVESDDSE</sequence>
<protein>
    <submittedName>
        <fullName evidence="6">RNA-binding protein EIF1AD</fullName>
    </submittedName>
</protein>
<evidence type="ECO:0000256" key="4">
    <source>
        <dbReference type="SAM" id="MobiDB-lite"/>
    </source>
</evidence>
<evidence type="ECO:0000256" key="2">
    <source>
        <dbReference type="ARBA" id="ARBA00022884"/>
    </source>
</evidence>
<dbReference type="InterPro" id="IPR001253">
    <property type="entry name" value="TIF_eIF-1A"/>
</dbReference>
<dbReference type="Proteomes" id="UP000078348">
    <property type="component" value="Unassembled WGS sequence"/>
</dbReference>
<dbReference type="GO" id="GO:0005634">
    <property type="term" value="C:nucleus"/>
    <property type="evidence" value="ECO:0007669"/>
    <property type="project" value="TreeGrafter"/>
</dbReference>
<evidence type="ECO:0000256" key="3">
    <source>
        <dbReference type="PROSITE-ProRule" id="PRU00181"/>
    </source>
</evidence>
<dbReference type="SUPFAM" id="SSF50249">
    <property type="entry name" value="Nucleic acid-binding proteins"/>
    <property type="match status" value="1"/>
</dbReference>
<accession>A0A196SLW6</accession>
<evidence type="ECO:0000313" key="7">
    <source>
        <dbReference type="Proteomes" id="UP000078348"/>
    </source>
</evidence>
<dbReference type="PANTHER" id="PTHR21641:SF0">
    <property type="entry name" value="RNA-BINDING PROTEIN EIF1AD-RELATED"/>
    <property type="match status" value="1"/>
</dbReference>
<comment type="similarity">
    <text evidence="1">Belongs to the EIF1AD family.</text>
</comment>
<gene>
    <name evidence="6" type="ORF">AV274_0196</name>
</gene>
<keyword evidence="3" id="KW-0396">Initiation factor</keyword>
<dbReference type="InterPro" id="IPR039294">
    <property type="entry name" value="EIF1AD"/>
</dbReference>
<keyword evidence="2" id="KW-0694">RNA-binding</keyword>
<dbReference type="InterPro" id="IPR006196">
    <property type="entry name" value="RNA-binding_domain_S1_IF1"/>
</dbReference>
<keyword evidence="7" id="KW-1185">Reference proteome</keyword>
<dbReference type="EMBL" id="LXWW01000009">
    <property type="protein sequence ID" value="OAO18048.1"/>
    <property type="molecule type" value="Genomic_DNA"/>
</dbReference>
<proteinExistence type="inferred from homology"/>
<evidence type="ECO:0000256" key="1">
    <source>
        <dbReference type="ARBA" id="ARBA00007340"/>
    </source>
</evidence>
<dbReference type="Gene3D" id="2.40.50.140">
    <property type="entry name" value="Nucleic acid-binding proteins"/>
    <property type="match status" value="1"/>
</dbReference>
<dbReference type="PANTHER" id="PTHR21641">
    <property type="entry name" value="TRANSLATION INITIATION FACTOR-RELATED"/>
    <property type="match status" value="1"/>
</dbReference>
<dbReference type="SMART" id="SM00652">
    <property type="entry name" value="eIF1a"/>
    <property type="match status" value="1"/>
</dbReference>
<reference evidence="6 7" key="1">
    <citation type="submission" date="2016-05" db="EMBL/GenBank/DDBJ databases">
        <title>Nuclear genome of Blastocystis sp. subtype 1 NandII.</title>
        <authorList>
            <person name="Gentekaki E."/>
            <person name="Curtis B."/>
            <person name="Stairs C."/>
            <person name="Eme L."/>
            <person name="Herman E."/>
            <person name="Klimes V."/>
            <person name="Arias M.C."/>
            <person name="Elias M."/>
            <person name="Hilliou F."/>
            <person name="Klute M."/>
            <person name="Malik S.-B."/>
            <person name="Pightling A."/>
            <person name="Rachubinski R."/>
            <person name="Salas D."/>
            <person name="Schlacht A."/>
            <person name="Suga H."/>
            <person name="Archibald J."/>
            <person name="Ball S.G."/>
            <person name="Clark G."/>
            <person name="Dacks J."/>
            <person name="Van Der Giezen M."/>
            <person name="Tsaousis A."/>
            <person name="Roger A."/>
        </authorList>
    </citation>
    <scope>NUCLEOTIDE SEQUENCE [LARGE SCALE GENOMIC DNA]</scope>
    <source>
        <strain evidence="7">ATCC 50177 / NandII</strain>
    </source>
</reference>